<evidence type="ECO:0000256" key="1">
    <source>
        <dbReference type="SAM" id="Phobius"/>
    </source>
</evidence>
<proteinExistence type="predicted"/>
<comment type="caution">
    <text evidence="2">The sequence shown here is derived from an EMBL/GenBank/DDBJ whole genome shotgun (WGS) entry which is preliminary data.</text>
</comment>
<name>A0ABW5WMY3_9FLAO</name>
<organism evidence="2 3">
    <name type="scientific">Lacinutrix iliipiscaria</name>
    <dbReference type="NCBI Taxonomy" id="1230532"/>
    <lineage>
        <taxon>Bacteria</taxon>
        <taxon>Pseudomonadati</taxon>
        <taxon>Bacteroidota</taxon>
        <taxon>Flavobacteriia</taxon>
        <taxon>Flavobacteriales</taxon>
        <taxon>Flavobacteriaceae</taxon>
        <taxon>Lacinutrix</taxon>
    </lineage>
</organism>
<gene>
    <name evidence="2" type="ORF">ACFS5M_06120</name>
</gene>
<keyword evidence="1" id="KW-0472">Membrane</keyword>
<keyword evidence="1" id="KW-0812">Transmembrane</keyword>
<protein>
    <submittedName>
        <fullName evidence="2">Uncharacterized protein</fullName>
    </submittedName>
</protein>
<dbReference type="RefSeq" id="WP_183486823.1">
    <property type="nucleotide sequence ID" value="NZ_JBHUOV010000001.1"/>
</dbReference>
<feature type="transmembrane region" description="Helical" evidence="1">
    <location>
        <begin position="20"/>
        <end position="41"/>
    </location>
</feature>
<accession>A0ABW5WMY3</accession>
<keyword evidence="3" id="KW-1185">Reference proteome</keyword>
<evidence type="ECO:0000313" key="2">
    <source>
        <dbReference type="EMBL" id="MFD2823236.1"/>
    </source>
</evidence>
<keyword evidence="1" id="KW-1133">Transmembrane helix</keyword>
<dbReference type="Proteomes" id="UP001597533">
    <property type="component" value="Unassembled WGS sequence"/>
</dbReference>
<sequence>MEAFLTFLESVNDFFIYNMIGRIILTIFSSFLFILLLLRFLRPNLKISKHICYTDIEGKMYYVFKVVNMSKNDLYDIQFNLVKKIPYMVNKGKKINNRIIPISLSTNHKDHFAKYKKEKDYGDHAMLLRTEHDLSGDIKNKKVQVKLTVTGRHGFSNLTRIVSMEFLDSDAIKENKEFKFGKSLDVM</sequence>
<reference evidence="3" key="1">
    <citation type="journal article" date="2019" name="Int. J. Syst. Evol. Microbiol.">
        <title>The Global Catalogue of Microorganisms (GCM) 10K type strain sequencing project: providing services to taxonomists for standard genome sequencing and annotation.</title>
        <authorList>
            <consortium name="The Broad Institute Genomics Platform"/>
            <consortium name="The Broad Institute Genome Sequencing Center for Infectious Disease"/>
            <person name="Wu L."/>
            <person name="Ma J."/>
        </authorList>
    </citation>
    <scope>NUCLEOTIDE SEQUENCE [LARGE SCALE GENOMIC DNA]</scope>
    <source>
        <strain evidence="3">KCTC 32141</strain>
    </source>
</reference>
<evidence type="ECO:0000313" key="3">
    <source>
        <dbReference type="Proteomes" id="UP001597533"/>
    </source>
</evidence>
<dbReference type="EMBL" id="JBHUOV010000001">
    <property type="protein sequence ID" value="MFD2823236.1"/>
    <property type="molecule type" value="Genomic_DNA"/>
</dbReference>